<dbReference type="Gene3D" id="3.10.129.10">
    <property type="entry name" value="Hotdog Thioesterase"/>
    <property type="match status" value="1"/>
</dbReference>
<organism evidence="1 2">
    <name type="scientific">Bacteroides oleiciplenus</name>
    <dbReference type="NCBI Taxonomy" id="626931"/>
    <lineage>
        <taxon>Bacteria</taxon>
        <taxon>Pseudomonadati</taxon>
        <taxon>Bacteroidota</taxon>
        <taxon>Bacteroidia</taxon>
        <taxon>Bacteroidales</taxon>
        <taxon>Bacteroidaceae</taxon>
        <taxon>Bacteroides</taxon>
    </lineage>
</organism>
<name>A0A3E5AY96_9BACE</name>
<dbReference type="EMBL" id="QSUL01000028">
    <property type="protein sequence ID" value="RGN30283.1"/>
    <property type="molecule type" value="Genomic_DNA"/>
</dbReference>
<dbReference type="SUPFAM" id="SSF54637">
    <property type="entry name" value="Thioesterase/thiol ester dehydrase-isomerase"/>
    <property type="match status" value="1"/>
</dbReference>
<dbReference type="AlphaFoldDB" id="A0A3E5AY96"/>
<dbReference type="Pfam" id="PF22817">
    <property type="entry name" value="ApeP-like"/>
    <property type="match status" value="1"/>
</dbReference>
<sequence>MRKVPIIHGEGILNLIPQRPPIVMVGSFCGIEDNCSYSALTITADNIFCQGDELQEAGIIEHIAQSAAARIGYLYLQKNEPVPLGFIGSVDKLILHRLPKVGQELFTEITIIQEVFDITLISACVSAAEEMIAECRMKIFLDKK</sequence>
<accession>A0A3E5AY96</accession>
<dbReference type="RefSeq" id="WP_117725711.1">
    <property type="nucleotide sequence ID" value="NZ_QSUL01000028.1"/>
</dbReference>
<dbReference type="Proteomes" id="UP000260983">
    <property type="component" value="Unassembled WGS sequence"/>
</dbReference>
<gene>
    <name evidence="1" type="ORF">DXB65_23145</name>
</gene>
<reference evidence="1 2" key="1">
    <citation type="submission" date="2018-08" db="EMBL/GenBank/DDBJ databases">
        <title>A genome reference for cultivated species of the human gut microbiota.</title>
        <authorList>
            <person name="Zou Y."/>
            <person name="Xue W."/>
            <person name="Luo G."/>
        </authorList>
    </citation>
    <scope>NUCLEOTIDE SEQUENCE [LARGE SCALE GENOMIC DNA]</scope>
    <source>
        <strain evidence="1 2">OM05-15BH</strain>
    </source>
</reference>
<evidence type="ECO:0000313" key="1">
    <source>
        <dbReference type="EMBL" id="RGN30283.1"/>
    </source>
</evidence>
<proteinExistence type="predicted"/>
<comment type="caution">
    <text evidence="1">The sequence shown here is derived from an EMBL/GenBank/DDBJ whole genome shotgun (WGS) entry which is preliminary data.</text>
</comment>
<dbReference type="InterPro" id="IPR016776">
    <property type="entry name" value="ApeP-like_dehydratase"/>
</dbReference>
<dbReference type="InterPro" id="IPR029069">
    <property type="entry name" value="HotDog_dom_sf"/>
</dbReference>
<evidence type="ECO:0000313" key="2">
    <source>
        <dbReference type="Proteomes" id="UP000260983"/>
    </source>
</evidence>
<protein>
    <submittedName>
        <fullName evidence="1">Hydroxymyristoyl-ACP dehydratase</fullName>
    </submittedName>
</protein>